<dbReference type="EMBL" id="JACAZE010000004">
    <property type="protein sequence ID" value="KAF7318549.1"/>
    <property type="molecule type" value="Genomic_DNA"/>
</dbReference>
<name>A0A8H6WN91_MYCCL</name>
<feature type="compositionally biased region" description="Low complexity" evidence="1">
    <location>
        <begin position="187"/>
        <end position="197"/>
    </location>
</feature>
<dbReference type="Proteomes" id="UP000613580">
    <property type="component" value="Unassembled WGS sequence"/>
</dbReference>
<evidence type="ECO:0000313" key="4">
    <source>
        <dbReference type="Proteomes" id="UP000613580"/>
    </source>
</evidence>
<evidence type="ECO:0000256" key="2">
    <source>
        <dbReference type="SAM" id="SignalP"/>
    </source>
</evidence>
<evidence type="ECO:0000256" key="1">
    <source>
        <dbReference type="SAM" id="MobiDB-lite"/>
    </source>
</evidence>
<feature type="compositionally biased region" description="Low complexity" evidence="1">
    <location>
        <begin position="167"/>
        <end position="176"/>
    </location>
</feature>
<organism evidence="3 4">
    <name type="scientific">Mycena chlorophos</name>
    <name type="common">Agaric fungus</name>
    <name type="synonym">Agaricus chlorophos</name>
    <dbReference type="NCBI Taxonomy" id="658473"/>
    <lineage>
        <taxon>Eukaryota</taxon>
        <taxon>Fungi</taxon>
        <taxon>Dikarya</taxon>
        <taxon>Basidiomycota</taxon>
        <taxon>Agaricomycotina</taxon>
        <taxon>Agaricomycetes</taxon>
        <taxon>Agaricomycetidae</taxon>
        <taxon>Agaricales</taxon>
        <taxon>Marasmiineae</taxon>
        <taxon>Mycenaceae</taxon>
        <taxon>Mycena</taxon>
    </lineage>
</organism>
<protein>
    <recommendedName>
        <fullName evidence="5">Extracellular membrane protein CFEM domain-containing protein</fullName>
    </recommendedName>
</protein>
<evidence type="ECO:0008006" key="5">
    <source>
        <dbReference type="Google" id="ProtNLM"/>
    </source>
</evidence>
<feature type="chain" id="PRO_5034017574" description="Extracellular membrane protein CFEM domain-containing protein" evidence="2">
    <location>
        <begin position="22"/>
        <end position="230"/>
    </location>
</feature>
<dbReference type="AlphaFoldDB" id="A0A8H6WN91"/>
<feature type="region of interest" description="Disordered" evidence="1">
    <location>
        <begin position="167"/>
        <end position="197"/>
    </location>
</feature>
<sequence>MAGFFISTGLLSLSLAPFVASRTLPDVSRRQVDTLSIFQMPNSQIQPVACQAVCLAQGNCGDPNAPADDCCASENSLTAFECLNCIVFFGFTDAESAQSSYNVYQDECADIDEPIPNGTIDGDFENTGLTLEAGQNTTPAAPVATAASAPALVAPVTSGAAAPAATGAAGSAGNGAKTSDAGSDSKASGTTPAASATSSSAALGATSSLSFGSVKVFGIVIASVVVGLSL</sequence>
<gene>
    <name evidence="3" type="ORF">HMN09_00365200</name>
</gene>
<keyword evidence="4" id="KW-1185">Reference proteome</keyword>
<evidence type="ECO:0000313" key="3">
    <source>
        <dbReference type="EMBL" id="KAF7318549.1"/>
    </source>
</evidence>
<proteinExistence type="predicted"/>
<keyword evidence="2" id="KW-0732">Signal</keyword>
<comment type="caution">
    <text evidence="3">The sequence shown here is derived from an EMBL/GenBank/DDBJ whole genome shotgun (WGS) entry which is preliminary data.</text>
</comment>
<reference evidence="3" key="1">
    <citation type="submission" date="2020-05" db="EMBL/GenBank/DDBJ databases">
        <title>Mycena genomes resolve the evolution of fungal bioluminescence.</title>
        <authorList>
            <person name="Tsai I.J."/>
        </authorList>
    </citation>
    <scope>NUCLEOTIDE SEQUENCE</scope>
    <source>
        <strain evidence="3">110903Hualien_Pintung</strain>
    </source>
</reference>
<accession>A0A8H6WN91</accession>
<feature type="signal peptide" evidence="2">
    <location>
        <begin position="1"/>
        <end position="21"/>
    </location>
</feature>